<dbReference type="SUPFAM" id="SSF50729">
    <property type="entry name" value="PH domain-like"/>
    <property type="match status" value="1"/>
</dbReference>
<keyword evidence="1" id="KW-0378">Hydrolase</keyword>
<feature type="domain" description="PH" evidence="4">
    <location>
        <begin position="732"/>
        <end position="765"/>
    </location>
</feature>
<feature type="region of interest" description="Disordered" evidence="3">
    <location>
        <begin position="1672"/>
        <end position="1700"/>
    </location>
</feature>
<dbReference type="GO" id="GO:0016316">
    <property type="term" value="F:phosphatidylinositol-3,4-bisphosphate 4-phosphatase activity"/>
    <property type="evidence" value="ECO:0007669"/>
    <property type="project" value="InterPro"/>
</dbReference>
<feature type="compositionally biased region" description="Basic and acidic residues" evidence="3">
    <location>
        <begin position="1676"/>
        <end position="1693"/>
    </location>
</feature>
<feature type="region of interest" description="Disordered" evidence="3">
    <location>
        <begin position="1917"/>
        <end position="1950"/>
    </location>
</feature>
<evidence type="ECO:0000256" key="2">
    <source>
        <dbReference type="ARBA" id="ARBA00023098"/>
    </source>
</evidence>
<keyword evidence="5" id="KW-1185">Reference proteome</keyword>
<feature type="compositionally biased region" description="Basic and acidic residues" evidence="3">
    <location>
        <begin position="2148"/>
        <end position="2158"/>
    </location>
</feature>
<evidence type="ECO:0000259" key="4">
    <source>
        <dbReference type="PROSITE" id="PS50003"/>
    </source>
</evidence>
<dbReference type="Proteomes" id="UP000095280">
    <property type="component" value="Unplaced"/>
</dbReference>
<feature type="region of interest" description="Disordered" evidence="3">
    <location>
        <begin position="2148"/>
        <end position="2171"/>
    </location>
</feature>
<dbReference type="GO" id="GO:0005737">
    <property type="term" value="C:cytoplasm"/>
    <property type="evidence" value="ECO:0007669"/>
    <property type="project" value="TreeGrafter"/>
</dbReference>
<feature type="compositionally biased region" description="Polar residues" evidence="3">
    <location>
        <begin position="1934"/>
        <end position="1946"/>
    </location>
</feature>
<keyword evidence="2" id="KW-0443">Lipid metabolism</keyword>
<feature type="region of interest" description="Disordered" evidence="3">
    <location>
        <begin position="2017"/>
        <end position="2041"/>
    </location>
</feature>
<dbReference type="InterPro" id="IPR011993">
    <property type="entry name" value="PH-like_dom_sf"/>
</dbReference>
<feature type="region of interest" description="Disordered" evidence="3">
    <location>
        <begin position="2345"/>
        <end position="2367"/>
    </location>
</feature>
<dbReference type="InterPro" id="IPR039034">
    <property type="entry name" value="INPP4"/>
</dbReference>
<evidence type="ECO:0000256" key="3">
    <source>
        <dbReference type="SAM" id="MobiDB-lite"/>
    </source>
</evidence>
<dbReference type="PANTHER" id="PTHR12187:SF11">
    <property type="entry name" value="PHOSPHATIDYLINOSITOL-3,4-BISPHOSPHATE 4-PHOSPHATASE"/>
    <property type="match status" value="1"/>
</dbReference>
<evidence type="ECO:0000313" key="6">
    <source>
        <dbReference type="WBParaSite" id="maker-uti_cns_0007523-snap-gene-0.2-mRNA-1"/>
    </source>
</evidence>
<dbReference type="PANTHER" id="PTHR12187">
    <property type="entry name" value="AGAP000124-PA"/>
    <property type="match status" value="1"/>
</dbReference>
<evidence type="ECO:0000256" key="1">
    <source>
        <dbReference type="ARBA" id="ARBA00022801"/>
    </source>
</evidence>
<dbReference type="Gene3D" id="2.30.29.30">
    <property type="entry name" value="Pleckstrin-homology domain (PH domain)/Phosphotyrosine-binding domain (PTB)"/>
    <property type="match status" value="1"/>
</dbReference>
<organism evidence="5 6">
    <name type="scientific">Macrostomum lignano</name>
    <dbReference type="NCBI Taxonomy" id="282301"/>
    <lineage>
        <taxon>Eukaryota</taxon>
        <taxon>Metazoa</taxon>
        <taxon>Spiralia</taxon>
        <taxon>Lophotrochozoa</taxon>
        <taxon>Platyhelminthes</taxon>
        <taxon>Rhabditophora</taxon>
        <taxon>Macrostomorpha</taxon>
        <taxon>Macrostomida</taxon>
        <taxon>Macrostomidae</taxon>
        <taxon>Macrostomum</taxon>
    </lineage>
</organism>
<reference evidence="6" key="1">
    <citation type="submission" date="2016-11" db="UniProtKB">
        <authorList>
            <consortium name="WormBaseParasite"/>
        </authorList>
    </citation>
    <scope>IDENTIFICATION</scope>
</reference>
<sequence>MALVSPEPGSLWCKAYVQTGRVVQPPGQGGDGPATDLNFLMPGAGAAAMDSDGGTDSSSSSYIWCDQMDEFALAVMDMCFVGVSWSRQMRAQPWHALLAGVTRSGVLVLFSYNPGAKTATLLYATYACAIGGGLTSLSSASANGLPSPSTLANFGLQACSLKICDLLSSNATNTTAASDGVSSICSDSLLALIGLCDGRVFGVKIRLESSTAETAIVISAGPEWRLWRWPDQLQPFDAVWSATNQFGCVAKGAHLVSFALRRPEGIAASTVTTSVNCLQITGMSCIGNSVYYCCLDGRLYCATFAPDTTNIGGGGVVCTSISELQLNAGPTNKLVEPNAMPYYYELLRSSDQPLSQKLDVLEAVRHVYYRDKFTSASFLSAELASLTDIMRNPTTLVALGNDAHNLRLLRFLLSLAGGQAARAMTRAAEGLMLMKHCGIALRQLCRIAQGDEGGKPQQLKRQLSGRDLRAAACMLDALRRACAANPRVLGAARTAWRLDAIINRAAGLLSQQKQQQQQPTSEQPQWENCVICFSKWTDPPFETAATVAMDPLVGVCCPNGHVFARCCRSLIPVTSSDGFLICTTCLAYCLQDTGGNNSTSDGSVSQPNNDWLGRLLSNDVCLFCDSPMVPTNCDLLQQHSRLQADKSGCLQVLIGKDSAGESGGSKSDKKLSSKSASNKSSDACICRLVGNLLFVTKGIDPLAQDCDYLIVLEACKIEVDYSPANVEADYPFRLVFDYESQTVLFRAASEEDRGAWVAAFREASIFDKLDLAESARQKIIDITGQDPLEPTLIEAEVDATVVDANAAGSFSGWPTKINEESFTTESAGTDPAATSNAGGLELDLSLRCLPALTADPSLQYPNAYVEVHACTPPLQSDWSLVVIPDGQYSEDSTELIFDVFDVRDQISRTMRKLYSVQAALKQLRGNPELSLLAATSDTQAAVVPANQQPTLTVQMRVRPNQLGGPSKNRHAVLLRHLCTEQRLVASNPYKFPVEQNQMSNEGHQEQLSVQEFMCDLKCGMHVPMQIATIELTRLRSLEAALVLLGEHNCPQQQRDDWLPLYRLSASDKLLAPLVSALCQEFSVCVEETNRRLFDGDFMKLSRLRSSQQLAFVPPNLQLHRLAVVDSREKPIDFLDIVSVGASAAHSLKFKKGGILSAYKSTPGLEDVLDVCEQAVTLLHEGNQLCDQLNRILFSASNRQHAAHPAPGLASQADSERLCDLVNRLIFLASNFLIVQTRIALELQSVGMQQLNKLLEAATSDGSAAAAACDQLLQEVNSVWQQCRLTLAKLWLTEAGKVPADTLLVTYRRRAQSFSQMLTAVVCGVAAHFSRWNEATWRQMEACGIPVYMESLLSVYKSECGMLEDMAAIVPRLAHPLWDRLSASLDCLLRGHRFSLVPLMFSVGINEQQTLAEKKRMASLAVQRDLNKRSAVGLRHLVDQVIRYRSVPMPGATLARFSGAGATDADNDEKAASPEQRLRDKLQQVELFIEEDKSKPVGLLHTVEEMFWLLDGVRLTNCKSGKDRTAMAVTLEQARWLREYHRLRSDRANFESTVAFLRTHGLRRRNCFRNIGTSFYAFNRVQLTTFPQIVFNRAAAFSSASKSDVADGTGEAEAPAGSGVGVDGAAATKLVDRLVDCPPPPPARCAENAGQLGAHVATEDPALPLLRQAVQVQAHSDTSRRAATDLRSDWPGRERGRRQTASRLPRLRPLLLTWDWAMRIYLRAKDTGGRGVELRDGGQVANGRAEAANRVQTGQQQAAIVANSNRGSGGRLGIREAFNQTVDSGAQRGSQGGLQPGRRVQRHEALMTGYGVQQADCSERRVGDGWRSWGGRRGWQRSQCQQAAQQLCVTDERRTVRARLRQSGGAGNRQAAAARPALTSSAAAAAMAAPRCQRRSRLESDAADEAAAELGWRRPGLSAVSESGIDDSDCGESSKLVNSGRMSTTETGGADCTEARLSRAASSQRSQLVSVDSADAGLVARQSDDGLNRSVSRSTLSVVAALSSELTAASRAEARQLRVTAGRQRTDRTRDRRARSWRQSGRGRPLWASMDEETVSRVRMPQASWCRQRCRVARPLTPASLLSSSSDASRGIGIHQQFDAKQAQCVGPAEASKFKAMVRQQSAPGLAAAAAVAELSRCTLTKSFNREVLPHSTDSDRKSNSRARTSSDSVAEASLSRSVRVRRFEQPSARARFEVRENCKHAHCVISQSQGLSLEFLFHQPGARIGQNASQTVSLSFRHLVQRLTAPNGQFLLNDGPNRIVGFVRIANGSVIGSVSRGGAGHASQLGAHRWHLPLSRRLGCPIQRRTSAERALDCPDCLATGSAAAPTPGRTRAVRATRRRRLLLSTTAADRPPRGPTLPTQSGIEGRQLGDSERLAAAVVVVVDFRRCWNRNRLARSPIGTHVLVFAAGQIHQHCLQQFG</sequence>
<dbReference type="PROSITE" id="PS50003">
    <property type="entry name" value="PH_DOMAIN"/>
    <property type="match status" value="1"/>
</dbReference>
<name>A0A1I8HRI6_9PLAT</name>
<protein>
    <submittedName>
        <fullName evidence="6">PH domain-containing protein</fullName>
    </submittedName>
</protein>
<evidence type="ECO:0000313" key="5">
    <source>
        <dbReference type="Proteomes" id="UP000095280"/>
    </source>
</evidence>
<proteinExistence type="predicted"/>
<dbReference type="WBParaSite" id="maker-uti_cns_0007523-snap-gene-0.2-mRNA-1">
    <property type="protein sequence ID" value="maker-uti_cns_0007523-snap-gene-0.2-mRNA-1"/>
    <property type="gene ID" value="maker-uti_cns_0007523-snap-gene-0.2"/>
</dbReference>
<dbReference type="InterPro" id="IPR001849">
    <property type="entry name" value="PH_domain"/>
</dbReference>
<dbReference type="SMART" id="SM00233">
    <property type="entry name" value="PH"/>
    <property type="match status" value="1"/>
</dbReference>
<accession>A0A1I8HRI6</accession>